<proteinExistence type="predicted"/>
<dbReference type="OrthoDB" id="1654131at2"/>
<protein>
    <submittedName>
        <fullName evidence="1">Uncharacterized protein</fullName>
    </submittedName>
</protein>
<reference evidence="1 2" key="1">
    <citation type="submission" date="2016-11" db="EMBL/GenBank/DDBJ databases">
        <authorList>
            <person name="Jaros S."/>
            <person name="Januszkiewicz K."/>
            <person name="Wedrychowicz H."/>
        </authorList>
    </citation>
    <scope>NUCLEOTIDE SEQUENCE [LARGE SCALE GENOMIC DNA]</scope>
    <source>
        <strain evidence="1 2">DSM 17459</strain>
    </source>
</reference>
<sequence length="79" mass="9022">MSEQIDFVGVLQFIERLSMLRVYGQLANSPALYWENNEDPDSLYLKSQRAWVSRYMGEYLGEGDGFLGLCAPGRAQDRV</sequence>
<dbReference type="AlphaFoldDB" id="A0A1M4UNK5"/>
<organism evidence="1 2">
    <name type="scientific">Lactonifactor longoviformis DSM 17459</name>
    <dbReference type="NCBI Taxonomy" id="1122155"/>
    <lineage>
        <taxon>Bacteria</taxon>
        <taxon>Bacillati</taxon>
        <taxon>Bacillota</taxon>
        <taxon>Clostridia</taxon>
        <taxon>Eubacteriales</taxon>
        <taxon>Clostridiaceae</taxon>
        <taxon>Lactonifactor</taxon>
    </lineage>
</organism>
<dbReference type="RefSeq" id="WP_072849387.1">
    <property type="nucleotide sequence ID" value="NZ_FQVI01000003.1"/>
</dbReference>
<evidence type="ECO:0000313" key="2">
    <source>
        <dbReference type="Proteomes" id="UP000184245"/>
    </source>
</evidence>
<evidence type="ECO:0000313" key="1">
    <source>
        <dbReference type="EMBL" id="SHE58362.1"/>
    </source>
</evidence>
<dbReference type="EMBL" id="FQVI01000003">
    <property type="protein sequence ID" value="SHE58362.1"/>
    <property type="molecule type" value="Genomic_DNA"/>
</dbReference>
<dbReference type="STRING" id="1122155.SAMN02745158_00909"/>
<dbReference type="Proteomes" id="UP000184245">
    <property type="component" value="Unassembled WGS sequence"/>
</dbReference>
<name>A0A1M4UNK5_9CLOT</name>
<accession>A0A1M4UNK5</accession>
<gene>
    <name evidence="1" type="ORF">SAMN02745158_00909</name>
</gene>
<keyword evidence="2" id="KW-1185">Reference proteome</keyword>